<organism evidence="12 13">
    <name type="scientific">Gryllus longicercus</name>
    <dbReference type="NCBI Taxonomy" id="2509291"/>
    <lineage>
        <taxon>Eukaryota</taxon>
        <taxon>Metazoa</taxon>
        <taxon>Ecdysozoa</taxon>
        <taxon>Arthropoda</taxon>
        <taxon>Hexapoda</taxon>
        <taxon>Insecta</taxon>
        <taxon>Pterygota</taxon>
        <taxon>Neoptera</taxon>
        <taxon>Polyneoptera</taxon>
        <taxon>Orthoptera</taxon>
        <taxon>Ensifera</taxon>
        <taxon>Gryllidea</taxon>
        <taxon>Grylloidea</taxon>
        <taxon>Gryllidae</taxon>
        <taxon>Gryllinae</taxon>
        <taxon>Gryllus</taxon>
    </lineage>
</organism>
<dbReference type="Gene3D" id="3.30.160.60">
    <property type="entry name" value="Classic Zinc Finger"/>
    <property type="match status" value="4"/>
</dbReference>
<keyword evidence="8" id="KW-0804">Transcription</keyword>
<dbReference type="Proteomes" id="UP001378592">
    <property type="component" value="Unassembled WGS sequence"/>
</dbReference>
<dbReference type="PROSITE" id="PS00028">
    <property type="entry name" value="ZINC_FINGER_C2H2_1"/>
    <property type="match status" value="1"/>
</dbReference>
<evidence type="ECO:0000256" key="10">
    <source>
        <dbReference type="PROSITE-ProRule" id="PRU00042"/>
    </source>
</evidence>
<evidence type="ECO:0000256" key="4">
    <source>
        <dbReference type="ARBA" id="ARBA00022771"/>
    </source>
</evidence>
<feature type="domain" description="C2H2-type" evidence="11">
    <location>
        <begin position="131"/>
        <end position="153"/>
    </location>
</feature>
<dbReference type="InterPro" id="IPR036236">
    <property type="entry name" value="Znf_C2H2_sf"/>
</dbReference>
<keyword evidence="9" id="KW-0539">Nucleus</keyword>
<keyword evidence="5" id="KW-0862">Zinc</keyword>
<keyword evidence="3" id="KW-0677">Repeat</keyword>
<dbReference type="Pfam" id="PF00096">
    <property type="entry name" value="zf-C2H2"/>
    <property type="match status" value="2"/>
</dbReference>
<accession>A0AAN9WB09</accession>
<evidence type="ECO:0000256" key="1">
    <source>
        <dbReference type="ARBA" id="ARBA00004123"/>
    </source>
</evidence>
<dbReference type="PANTHER" id="PTHR24394:SF48">
    <property type="entry name" value="ZINC FINGER PROTEIN 771"/>
    <property type="match status" value="1"/>
</dbReference>
<feature type="domain" description="C2H2-type" evidence="11">
    <location>
        <begin position="78"/>
        <end position="105"/>
    </location>
</feature>
<comment type="subcellular location">
    <subcellularLocation>
        <location evidence="1">Nucleus</location>
    </subcellularLocation>
</comment>
<dbReference type="InterPro" id="IPR013087">
    <property type="entry name" value="Znf_C2H2_type"/>
</dbReference>
<protein>
    <recommendedName>
        <fullName evidence="11">C2H2-type domain-containing protein</fullName>
    </recommendedName>
</protein>
<dbReference type="GO" id="GO:0005634">
    <property type="term" value="C:nucleus"/>
    <property type="evidence" value="ECO:0007669"/>
    <property type="project" value="UniProtKB-SubCell"/>
</dbReference>
<keyword evidence="2" id="KW-0479">Metal-binding</keyword>
<keyword evidence="7" id="KW-0238">DNA-binding</keyword>
<evidence type="ECO:0000256" key="5">
    <source>
        <dbReference type="ARBA" id="ARBA00022833"/>
    </source>
</evidence>
<dbReference type="GO" id="GO:0000981">
    <property type="term" value="F:DNA-binding transcription factor activity, RNA polymerase II-specific"/>
    <property type="evidence" value="ECO:0007669"/>
    <property type="project" value="TreeGrafter"/>
</dbReference>
<keyword evidence="13" id="KW-1185">Reference proteome</keyword>
<dbReference type="GO" id="GO:0003677">
    <property type="term" value="F:DNA binding"/>
    <property type="evidence" value="ECO:0007669"/>
    <property type="project" value="UniProtKB-KW"/>
</dbReference>
<evidence type="ECO:0000256" key="6">
    <source>
        <dbReference type="ARBA" id="ARBA00023015"/>
    </source>
</evidence>
<gene>
    <name evidence="12" type="ORF">R5R35_011263</name>
</gene>
<dbReference type="AlphaFoldDB" id="A0AAN9WB09"/>
<dbReference type="PROSITE" id="PS50157">
    <property type="entry name" value="ZINC_FINGER_C2H2_2"/>
    <property type="match status" value="3"/>
</dbReference>
<evidence type="ECO:0000313" key="12">
    <source>
        <dbReference type="EMBL" id="KAK7870879.1"/>
    </source>
</evidence>
<dbReference type="PANTHER" id="PTHR24394">
    <property type="entry name" value="ZINC FINGER PROTEIN"/>
    <property type="match status" value="1"/>
</dbReference>
<reference evidence="12 13" key="1">
    <citation type="submission" date="2024-03" db="EMBL/GenBank/DDBJ databases">
        <title>The genome assembly and annotation of the cricket Gryllus longicercus Weissman &amp; Gray.</title>
        <authorList>
            <person name="Szrajer S."/>
            <person name="Gray D."/>
            <person name="Ylla G."/>
        </authorList>
    </citation>
    <scope>NUCLEOTIDE SEQUENCE [LARGE SCALE GENOMIC DNA]</scope>
    <source>
        <strain evidence="12">DAG 2021-001</strain>
        <tissue evidence="12">Whole body minus gut</tissue>
    </source>
</reference>
<evidence type="ECO:0000256" key="9">
    <source>
        <dbReference type="ARBA" id="ARBA00023242"/>
    </source>
</evidence>
<dbReference type="EMBL" id="JAZDUA010000050">
    <property type="protein sequence ID" value="KAK7870879.1"/>
    <property type="molecule type" value="Genomic_DNA"/>
</dbReference>
<sequence length="163" mass="18788">MDRVLHQINRAQSRQNRAKVQTLIASVRAAFPIMTRSCTTTISTCTGEIPFKCSICQEFIQKTHLQEHMRIHSGEKPFQCCTCEKAFIKKRNLKRQLHTHTGKKPFQCSICEKTFIQKDLHAAALAHKKPFQCSICETSFTQKGHLKNHMLTHYNGTFSVFHL</sequence>
<dbReference type="GO" id="GO:0008270">
    <property type="term" value="F:zinc ion binding"/>
    <property type="evidence" value="ECO:0007669"/>
    <property type="project" value="UniProtKB-KW"/>
</dbReference>
<evidence type="ECO:0000313" key="13">
    <source>
        <dbReference type="Proteomes" id="UP001378592"/>
    </source>
</evidence>
<keyword evidence="6" id="KW-0805">Transcription regulation</keyword>
<evidence type="ECO:0000256" key="7">
    <source>
        <dbReference type="ARBA" id="ARBA00023125"/>
    </source>
</evidence>
<evidence type="ECO:0000256" key="2">
    <source>
        <dbReference type="ARBA" id="ARBA00022723"/>
    </source>
</evidence>
<dbReference type="FunFam" id="3.30.160.60:FF:000446">
    <property type="entry name" value="Zinc finger protein"/>
    <property type="match status" value="2"/>
</dbReference>
<feature type="domain" description="C2H2-type" evidence="11">
    <location>
        <begin position="51"/>
        <end position="77"/>
    </location>
</feature>
<evidence type="ECO:0000256" key="8">
    <source>
        <dbReference type="ARBA" id="ARBA00023163"/>
    </source>
</evidence>
<keyword evidence="4 10" id="KW-0863">Zinc-finger</keyword>
<dbReference type="SMART" id="SM00355">
    <property type="entry name" value="ZnF_C2H2"/>
    <property type="match status" value="4"/>
</dbReference>
<comment type="caution">
    <text evidence="12">The sequence shown here is derived from an EMBL/GenBank/DDBJ whole genome shotgun (WGS) entry which is preliminary data.</text>
</comment>
<evidence type="ECO:0000256" key="3">
    <source>
        <dbReference type="ARBA" id="ARBA00022737"/>
    </source>
</evidence>
<dbReference type="SUPFAM" id="SSF57667">
    <property type="entry name" value="beta-beta-alpha zinc fingers"/>
    <property type="match status" value="2"/>
</dbReference>
<dbReference type="FunFam" id="3.30.160.60:FF:000875">
    <property type="entry name" value="zinc finger protein 236 isoform X7"/>
    <property type="match status" value="1"/>
</dbReference>
<name>A0AAN9WB09_9ORTH</name>
<proteinExistence type="predicted"/>
<evidence type="ECO:0000259" key="11">
    <source>
        <dbReference type="PROSITE" id="PS50157"/>
    </source>
</evidence>